<accession>A0AAV9WBH6</accession>
<dbReference type="InterPro" id="IPR016191">
    <property type="entry name" value="Ribonuclease/ribotoxin"/>
</dbReference>
<feature type="compositionally biased region" description="Low complexity" evidence="3">
    <location>
        <begin position="167"/>
        <end position="179"/>
    </location>
</feature>
<feature type="compositionally biased region" description="Low complexity" evidence="3">
    <location>
        <begin position="283"/>
        <end position="296"/>
    </location>
</feature>
<feature type="compositionally biased region" description="Basic residues" evidence="3">
    <location>
        <begin position="151"/>
        <end position="166"/>
    </location>
</feature>
<dbReference type="EMBL" id="JAVHJL010000004">
    <property type="protein sequence ID" value="KAK6504823.1"/>
    <property type="molecule type" value="Genomic_DNA"/>
</dbReference>
<feature type="compositionally biased region" description="Low complexity" evidence="3">
    <location>
        <begin position="17"/>
        <end position="35"/>
    </location>
</feature>
<evidence type="ECO:0000256" key="3">
    <source>
        <dbReference type="SAM" id="MobiDB-lite"/>
    </source>
</evidence>
<organism evidence="4 5">
    <name type="scientific">Arthrobotrys musiformis</name>
    <dbReference type="NCBI Taxonomy" id="47236"/>
    <lineage>
        <taxon>Eukaryota</taxon>
        <taxon>Fungi</taxon>
        <taxon>Dikarya</taxon>
        <taxon>Ascomycota</taxon>
        <taxon>Pezizomycotina</taxon>
        <taxon>Orbiliomycetes</taxon>
        <taxon>Orbiliales</taxon>
        <taxon>Orbiliaceae</taxon>
        <taxon>Arthrobotrys</taxon>
    </lineage>
</organism>
<evidence type="ECO:0000313" key="4">
    <source>
        <dbReference type="EMBL" id="KAK6504823.1"/>
    </source>
</evidence>
<comment type="caution">
    <text evidence="4">The sequence shown here is derived from an EMBL/GenBank/DDBJ whole genome shotgun (WGS) entry which is preliminary data.</text>
</comment>
<keyword evidence="5" id="KW-1185">Reference proteome</keyword>
<sequence length="306" mass="32700">MSGSYNLTNARRGGGQKSSSSGAAAGGQLSDSQASYTSGGDIWSLSELSDSHDLRRVRHSHVKTTLGHIPNVPPPKTRRGYPHEFKNKEGFPMPSGFQDPATEFPILPAPNTYSGQGPPGAGRVVYDQTLDPETSTLLYHPTSDPSGFVQAKRRPGSGRKMPKQKKSSNTTTSSLGNGSYLEDLEFEGGDAAGDSGSHLQSLQALQTQQMMDTWERTNATDSDNHADWESQGSVYSATSYGGYAGSVAGRDTDTYSTISSSSDVNSIASQYIDRYSSMASRPSNSDYGSGYSSNGSYGYGQGHQYY</sequence>
<feature type="region of interest" description="Disordered" evidence="3">
    <location>
        <begin position="1"/>
        <end position="52"/>
    </location>
</feature>
<protein>
    <submittedName>
        <fullName evidence="4">Uncharacterized protein</fullName>
    </submittedName>
</protein>
<feature type="region of interest" description="Disordered" evidence="3">
    <location>
        <begin position="135"/>
        <end position="200"/>
    </location>
</feature>
<evidence type="ECO:0000313" key="5">
    <source>
        <dbReference type="Proteomes" id="UP001370758"/>
    </source>
</evidence>
<dbReference type="Proteomes" id="UP001370758">
    <property type="component" value="Unassembled WGS sequence"/>
</dbReference>
<reference evidence="4 5" key="1">
    <citation type="submission" date="2023-08" db="EMBL/GenBank/DDBJ databases">
        <authorList>
            <person name="Palmer J.M."/>
        </authorList>
    </citation>
    <scope>NUCLEOTIDE SEQUENCE [LARGE SCALE GENOMIC DNA]</scope>
    <source>
        <strain evidence="4 5">TWF481</strain>
    </source>
</reference>
<keyword evidence="2" id="KW-0378">Hydrolase</keyword>
<dbReference type="Gene3D" id="3.10.450.30">
    <property type="entry name" value="Microbial ribonucleases"/>
    <property type="match status" value="1"/>
</dbReference>
<feature type="region of interest" description="Disordered" evidence="3">
    <location>
        <begin position="91"/>
        <end position="123"/>
    </location>
</feature>
<evidence type="ECO:0000256" key="2">
    <source>
        <dbReference type="ARBA" id="ARBA00022801"/>
    </source>
</evidence>
<proteinExistence type="predicted"/>
<dbReference type="GO" id="GO:0003723">
    <property type="term" value="F:RNA binding"/>
    <property type="evidence" value="ECO:0007669"/>
    <property type="project" value="InterPro"/>
</dbReference>
<dbReference type="AlphaFoldDB" id="A0AAV9WBH6"/>
<gene>
    <name evidence="4" type="ORF">TWF481_006760</name>
</gene>
<dbReference type="GO" id="GO:0016787">
    <property type="term" value="F:hydrolase activity"/>
    <property type="evidence" value="ECO:0007669"/>
    <property type="project" value="UniProtKB-KW"/>
</dbReference>
<dbReference type="InterPro" id="IPR000026">
    <property type="entry name" value="N1-like"/>
</dbReference>
<keyword evidence="1" id="KW-0540">Nuclease</keyword>
<dbReference type="Pfam" id="PF00545">
    <property type="entry name" value="Ribonuclease"/>
    <property type="match status" value="1"/>
</dbReference>
<evidence type="ECO:0000256" key="1">
    <source>
        <dbReference type="ARBA" id="ARBA00022722"/>
    </source>
</evidence>
<dbReference type="SUPFAM" id="SSF53933">
    <property type="entry name" value="Microbial ribonucleases"/>
    <property type="match status" value="1"/>
</dbReference>
<feature type="region of interest" description="Disordered" evidence="3">
    <location>
        <begin position="278"/>
        <end position="306"/>
    </location>
</feature>
<name>A0AAV9WBH6_9PEZI</name>
<feature type="compositionally biased region" description="Gly residues" evidence="3">
    <location>
        <begin position="297"/>
        <end position="306"/>
    </location>
</feature>
<dbReference type="GO" id="GO:0004521">
    <property type="term" value="F:RNA endonuclease activity"/>
    <property type="evidence" value="ECO:0007669"/>
    <property type="project" value="InterPro"/>
</dbReference>